<dbReference type="AlphaFoldDB" id="X1B0B1"/>
<gene>
    <name evidence="1" type="ORF">S01H4_26907</name>
</gene>
<evidence type="ECO:0008006" key="2">
    <source>
        <dbReference type="Google" id="ProtNLM"/>
    </source>
</evidence>
<proteinExistence type="predicted"/>
<dbReference type="InterPro" id="IPR023375">
    <property type="entry name" value="ADC_dom_sf"/>
</dbReference>
<feature type="non-terminal residue" evidence="1">
    <location>
        <position position="252"/>
    </location>
</feature>
<dbReference type="Gene3D" id="2.40.400.10">
    <property type="entry name" value="Acetoacetate decarboxylase-like"/>
    <property type="match status" value="1"/>
</dbReference>
<dbReference type="GO" id="GO:0016829">
    <property type="term" value="F:lyase activity"/>
    <property type="evidence" value="ECO:0007669"/>
    <property type="project" value="InterPro"/>
</dbReference>
<comment type="caution">
    <text evidence="1">The sequence shown here is derived from an EMBL/GenBank/DDBJ whole genome shotgun (WGS) entry which is preliminary data.</text>
</comment>
<evidence type="ECO:0000313" key="1">
    <source>
        <dbReference type="EMBL" id="GAG88380.1"/>
    </source>
</evidence>
<dbReference type="Pfam" id="PF06314">
    <property type="entry name" value="ADC"/>
    <property type="match status" value="1"/>
</dbReference>
<dbReference type="SUPFAM" id="SSF160104">
    <property type="entry name" value="Acetoacetate decarboxylase-like"/>
    <property type="match status" value="1"/>
</dbReference>
<organism evidence="1">
    <name type="scientific">marine sediment metagenome</name>
    <dbReference type="NCBI Taxonomy" id="412755"/>
    <lineage>
        <taxon>unclassified sequences</taxon>
        <taxon>metagenomes</taxon>
        <taxon>ecological metagenomes</taxon>
    </lineage>
</organism>
<dbReference type="EMBL" id="BART01013050">
    <property type="protein sequence ID" value="GAG88380.1"/>
    <property type="molecule type" value="Genomic_DNA"/>
</dbReference>
<sequence length="252" mass="28872">NLDEIEKKRQETYDFYSAEMLLVLWETKPEIVERLLPPPLKPAKIPIAHAFIANYPKTNFGLPYLESALFLRAEFNGEEGSYCLAMHVTDDMALAGGREWFGYPKKMANIHLKRDGKDVEGWSERLETRYFEVRANLSGKLNDMEAPKILIGIGMVPSKMKNIVNVSFNYKHFPAPEMRGFDYKPRLIREEVEFRPKSMEMGEVEIELKSSIHDPWGEVEIIKVLGALYIVGDNSMRPGSAVAEVDQDIFEP</sequence>
<accession>X1B0B1</accession>
<name>X1B0B1_9ZZZZ</name>
<protein>
    <recommendedName>
        <fullName evidence="2">Acetoacetate decarboxylase</fullName>
    </recommendedName>
</protein>
<dbReference type="InterPro" id="IPR010451">
    <property type="entry name" value="Acetoacetate_decarboxylase"/>
</dbReference>
<reference evidence="1" key="1">
    <citation type="journal article" date="2014" name="Front. Microbiol.">
        <title>High frequency of phylogenetically diverse reductive dehalogenase-homologous genes in deep subseafloor sedimentary metagenomes.</title>
        <authorList>
            <person name="Kawai M."/>
            <person name="Futagami T."/>
            <person name="Toyoda A."/>
            <person name="Takaki Y."/>
            <person name="Nishi S."/>
            <person name="Hori S."/>
            <person name="Arai W."/>
            <person name="Tsubouchi T."/>
            <person name="Morono Y."/>
            <person name="Uchiyama I."/>
            <person name="Ito T."/>
            <person name="Fujiyama A."/>
            <person name="Inagaki F."/>
            <person name="Takami H."/>
        </authorList>
    </citation>
    <scope>NUCLEOTIDE SEQUENCE</scope>
    <source>
        <strain evidence="1">Expedition CK06-06</strain>
    </source>
</reference>
<feature type="non-terminal residue" evidence="1">
    <location>
        <position position="1"/>
    </location>
</feature>